<organism evidence="1 2">
    <name type="scientific">Gynuella sunshinyii YC6258</name>
    <dbReference type="NCBI Taxonomy" id="1445510"/>
    <lineage>
        <taxon>Bacteria</taxon>
        <taxon>Pseudomonadati</taxon>
        <taxon>Pseudomonadota</taxon>
        <taxon>Gammaproteobacteria</taxon>
        <taxon>Oceanospirillales</taxon>
        <taxon>Saccharospirillaceae</taxon>
        <taxon>Gynuella</taxon>
    </lineage>
</organism>
<accession>A0A0C5VL78</accession>
<dbReference type="HOGENOM" id="CLU_2665969_0_0_6"/>
<dbReference type="KEGG" id="gsn:YC6258_03421"/>
<reference evidence="1 2" key="1">
    <citation type="submission" date="2014-01" db="EMBL/GenBank/DDBJ databases">
        <title>Full genme sequencing of cellulolytic bacterium Gynuella sunshinyii YC6258T gen. nov., sp. nov.</title>
        <authorList>
            <person name="Khan H."/>
            <person name="Chung E.J."/>
            <person name="Chung Y.R."/>
        </authorList>
    </citation>
    <scope>NUCLEOTIDE SEQUENCE [LARGE SCALE GENOMIC DNA]</scope>
    <source>
        <strain evidence="1 2">YC6258</strain>
    </source>
</reference>
<keyword evidence="2" id="KW-1185">Reference proteome</keyword>
<evidence type="ECO:0000313" key="2">
    <source>
        <dbReference type="Proteomes" id="UP000032266"/>
    </source>
</evidence>
<protein>
    <submittedName>
        <fullName evidence="1">Uncharacterized protein</fullName>
    </submittedName>
</protein>
<sequence length="75" mass="8449">MAGCFKEDEPKAIIAEKDLQTFATPEGSESFIIQKGEVCTAGKKKIEKQYQYMEVVCPGKGHAWVITGDPYRYMQ</sequence>
<gene>
    <name evidence="1" type="ORF">YC6258_03421</name>
</gene>
<dbReference type="AlphaFoldDB" id="A0A0C5VL78"/>
<dbReference type="Proteomes" id="UP000032266">
    <property type="component" value="Chromosome"/>
</dbReference>
<name>A0A0C5VL78_9GAMM</name>
<evidence type="ECO:0000313" key="1">
    <source>
        <dbReference type="EMBL" id="AJQ95457.1"/>
    </source>
</evidence>
<dbReference type="EMBL" id="CP007142">
    <property type="protein sequence ID" value="AJQ95457.1"/>
    <property type="molecule type" value="Genomic_DNA"/>
</dbReference>
<proteinExistence type="predicted"/>